<dbReference type="SUPFAM" id="SSF54637">
    <property type="entry name" value="Thioesterase/thiol ester dehydrase-isomerase"/>
    <property type="match status" value="1"/>
</dbReference>
<dbReference type="PANTHER" id="PTHR43437:SF3">
    <property type="entry name" value="HYDROXYACYL-THIOESTER DEHYDRATASE TYPE 2, MITOCHONDRIAL"/>
    <property type="match status" value="1"/>
</dbReference>
<dbReference type="GO" id="GO:0019171">
    <property type="term" value="F:(3R)-hydroxyacyl-[acyl-carrier-protein] dehydratase activity"/>
    <property type="evidence" value="ECO:0007669"/>
    <property type="project" value="TreeGrafter"/>
</dbReference>
<keyword evidence="1" id="KW-0456">Lyase</keyword>
<dbReference type="InterPro" id="IPR002539">
    <property type="entry name" value="MaoC-like_dom"/>
</dbReference>
<dbReference type="InterPro" id="IPR050965">
    <property type="entry name" value="UPF0336/Enoyl-CoA_hydratase"/>
</dbReference>
<evidence type="ECO:0000313" key="3">
    <source>
        <dbReference type="EMBL" id="SIS69364.1"/>
    </source>
</evidence>
<name>A0A1N7L6C2_9PROT</name>
<proteinExistence type="predicted"/>
<protein>
    <submittedName>
        <fullName evidence="3">3-hydroxybutyryl-CoA dehydratase</fullName>
    </submittedName>
</protein>
<sequence>MSQMENPVVNFYEDIAVGQTATFGKTVTEADILMFSGVSGDTNPVHLNQEYAETTMFKGRIAHGMLSAGLISAVFGTKLPGPGCIYVGQSLKFKAPVRIGDTVIAKVECTAKVDEKKFITFRTTCYVGDKAVVDGEATLMVPSKG</sequence>
<dbReference type="GO" id="GO:0006633">
    <property type="term" value="P:fatty acid biosynthetic process"/>
    <property type="evidence" value="ECO:0007669"/>
    <property type="project" value="TreeGrafter"/>
</dbReference>
<dbReference type="CDD" id="cd03449">
    <property type="entry name" value="R_hydratase"/>
    <property type="match status" value="1"/>
</dbReference>
<evidence type="ECO:0000256" key="1">
    <source>
        <dbReference type="ARBA" id="ARBA00023239"/>
    </source>
</evidence>
<dbReference type="EMBL" id="FTOA01000003">
    <property type="protein sequence ID" value="SIS69364.1"/>
    <property type="molecule type" value="Genomic_DNA"/>
</dbReference>
<organism evidence="3 4">
    <name type="scientific">Insolitispirillum peregrinum</name>
    <dbReference type="NCBI Taxonomy" id="80876"/>
    <lineage>
        <taxon>Bacteria</taxon>
        <taxon>Pseudomonadati</taxon>
        <taxon>Pseudomonadota</taxon>
        <taxon>Alphaproteobacteria</taxon>
        <taxon>Rhodospirillales</taxon>
        <taxon>Novispirillaceae</taxon>
        <taxon>Insolitispirillum</taxon>
    </lineage>
</organism>
<dbReference type="FunFam" id="3.10.129.10:FF:000042">
    <property type="entry name" value="MaoC domain protein dehydratase"/>
    <property type="match status" value="1"/>
</dbReference>
<dbReference type="Pfam" id="PF01575">
    <property type="entry name" value="MaoC_dehydratas"/>
    <property type="match status" value="1"/>
</dbReference>
<evidence type="ECO:0000259" key="2">
    <source>
        <dbReference type="Pfam" id="PF01575"/>
    </source>
</evidence>
<evidence type="ECO:0000313" key="4">
    <source>
        <dbReference type="Proteomes" id="UP000185678"/>
    </source>
</evidence>
<reference evidence="3 4" key="1">
    <citation type="submission" date="2017-01" db="EMBL/GenBank/DDBJ databases">
        <authorList>
            <person name="Mah S.A."/>
            <person name="Swanson W.J."/>
            <person name="Moy G.W."/>
            <person name="Vacquier V.D."/>
        </authorList>
    </citation>
    <scope>NUCLEOTIDE SEQUENCE [LARGE SCALE GENOMIC DNA]</scope>
    <source>
        <strain evidence="3 4">DSM 11589</strain>
    </source>
</reference>
<feature type="domain" description="MaoC-like" evidence="2">
    <location>
        <begin position="24"/>
        <end position="124"/>
    </location>
</feature>
<gene>
    <name evidence="3" type="ORF">SAMN05421779_103138</name>
</gene>
<dbReference type="STRING" id="80876.SAMN05421779_103138"/>
<dbReference type="AlphaFoldDB" id="A0A1N7L6C2"/>
<dbReference type="Gene3D" id="3.10.129.10">
    <property type="entry name" value="Hotdog Thioesterase"/>
    <property type="match status" value="1"/>
</dbReference>
<dbReference type="PANTHER" id="PTHR43437">
    <property type="entry name" value="HYDROXYACYL-THIOESTER DEHYDRATASE TYPE 2, MITOCHONDRIAL-RELATED"/>
    <property type="match status" value="1"/>
</dbReference>
<accession>A0A1N7L6C2</accession>
<dbReference type="Proteomes" id="UP000185678">
    <property type="component" value="Unassembled WGS sequence"/>
</dbReference>
<keyword evidence="4" id="KW-1185">Reference proteome</keyword>
<dbReference type="InterPro" id="IPR029069">
    <property type="entry name" value="HotDog_dom_sf"/>
</dbReference>